<evidence type="ECO:0000313" key="12">
    <source>
        <dbReference type="Proteomes" id="UP001186944"/>
    </source>
</evidence>
<dbReference type="InterPro" id="IPR017948">
    <property type="entry name" value="TGFb_CS"/>
</dbReference>
<evidence type="ECO:0000256" key="2">
    <source>
        <dbReference type="ARBA" id="ARBA00006656"/>
    </source>
</evidence>
<comment type="subcellular location">
    <subcellularLocation>
        <location evidence="1">Secreted</location>
    </subcellularLocation>
</comment>
<dbReference type="PRINTS" id="PR00669">
    <property type="entry name" value="INHIBINA"/>
</dbReference>
<sequence length="397" mass="45803">MRVYEASIGVMLTIVQLFCCPHKVTPKPVQHSDSSLTDQRIEVIKQKILSALNYTTVPSVSSISESVQQKRKMIQMYREHIRQREDATQYVNTEADITSYTLKDSKLHSYKYIGDVDKSVKADNDDTNVKKDSTRIRFNVDVTHPESDHNLETRVHMAKLRIFKHVSSKSVQGTDNQEIVIKIFQIQHQKSVNKLLQSRIVDISRDGWEIFDITNTVQDWIDNPDTNYGLEIHTDHPNTSSLILPSADFHIDNAVNNSVELSYHPVLEFQTHERSILKRAKRQDSGRRDCTKGDGETRCCRFKTRISFREIGWNDWIIAPEGFDAYYCDGECPYRFKMASNFAAVQSVLHMNNPTKYPKLCCVPSKLTPLTILHKDDKGRYMFTDYPDLVVQDCKCS</sequence>
<evidence type="ECO:0000256" key="4">
    <source>
        <dbReference type="ARBA" id="ARBA00022729"/>
    </source>
</evidence>
<dbReference type="InterPro" id="IPR015615">
    <property type="entry name" value="TGF-beta-rel"/>
</dbReference>
<evidence type="ECO:0000256" key="8">
    <source>
        <dbReference type="RuleBase" id="RU000354"/>
    </source>
</evidence>
<dbReference type="Pfam" id="PF00688">
    <property type="entry name" value="TGFb_propeptide"/>
    <property type="match status" value="1"/>
</dbReference>
<keyword evidence="3" id="KW-0964">Secreted</keyword>
<keyword evidence="4 9" id="KW-0732">Signal</keyword>
<protein>
    <recommendedName>
        <fullName evidence="10">TGF-beta family profile domain-containing protein</fullName>
    </recommendedName>
</protein>
<evidence type="ECO:0000256" key="3">
    <source>
        <dbReference type="ARBA" id="ARBA00022525"/>
    </source>
</evidence>
<dbReference type="FunFam" id="2.10.90.10:FF:000001">
    <property type="entry name" value="Bone morphogenetic protein 4"/>
    <property type="match status" value="1"/>
</dbReference>
<dbReference type="Pfam" id="PF00019">
    <property type="entry name" value="TGF_beta"/>
    <property type="match status" value="1"/>
</dbReference>
<comment type="similarity">
    <text evidence="2 8">Belongs to the TGF-beta family.</text>
</comment>
<dbReference type="AlphaFoldDB" id="A0AA89BTV5"/>
<dbReference type="Gene3D" id="2.10.90.10">
    <property type="entry name" value="Cystine-knot cytokines"/>
    <property type="match status" value="1"/>
</dbReference>
<comment type="caution">
    <text evidence="11">The sequence shown here is derived from an EMBL/GenBank/DDBJ whole genome shotgun (WGS) entry which is preliminary data.</text>
</comment>
<dbReference type="PROSITE" id="PS00250">
    <property type="entry name" value="TGF_BETA_1"/>
    <property type="match status" value="1"/>
</dbReference>
<dbReference type="GO" id="GO:0005125">
    <property type="term" value="F:cytokine activity"/>
    <property type="evidence" value="ECO:0007669"/>
    <property type="project" value="TreeGrafter"/>
</dbReference>
<keyword evidence="5 8" id="KW-0339">Growth factor</keyword>
<feature type="chain" id="PRO_5041634045" description="TGF-beta family profile domain-containing protein" evidence="9">
    <location>
        <begin position="27"/>
        <end position="397"/>
    </location>
</feature>
<evidence type="ECO:0000256" key="6">
    <source>
        <dbReference type="ARBA" id="ARBA00023157"/>
    </source>
</evidence>
<proteinExistence type="inferred from homology"/>
<dbReference type="PROSITE" id="PS51362">
    <property type="entry name" value="TGF_BETA_2"/>
    <property type="match status" value="1"/>
</dbReference>
<dbReference type="InterPro" id="IPR001839">
    <property type="entry name" value="TGF-b_C"/>
</dbReference>
<dbReference type="Proteomes" id="UP001186944">
    <property type="component" value="Unassembled WGS sequence"/>
</dbReference>
<keyword evidence="6" id="KW-1015">Disulfide bond</keyword>
<evidence type="ECO:0000259" key="10">
    <source>
        <dbReference type="PROSITE" id="PS51362"/>
    </source>
</evidence>
<feature type="domain" description="TGF-beta family profile" evidence="10">
    <location>
        <begin position="279"/>
        <end position="397"/>
    </location>
</feature>
<organism evidence="11 12">
    <name type="scientific">Pinctada imbricata</name>
    <name type="common">Atlantic pearl-oyster</name>
    <name type="synonym">Pinctada martensii</name>
    <dbReference type="NCBI Taxonomy" id="66713"/>
    <lineage>
        <taxon>Eukaryota</taxon>
        <taxon>Metazoa</taxon>
        <taxon>Spiralia</taxon>
        <taxon>Lophotrochozoa</taxon>
        <taxon>Mollusca</taxon>
        <taxon>Bivalvia</taxon>
        <taxon>Autobranchia</taxon>
        <taxon>Pteriomorphia</taxon>
        <taxon>Pterioida</taxon>
        <taxon>Pterioidea</taxon>
        <taxon>Pteriidae</taxon>
        <taxon>Pinctada</taxon>
    </lineage>
</organism>
<dbReference type="InterPro" id="IPR029034">
    <property type="entry name" value="Cystine-knot_cytokine"/>
</dbReference>
<dbReference type="EMBL" id="VSWD01000010">
    <property type="protein sequence ID" value="KAK3090639.1"/>
    <property type="molecule type" value="Genomic_DNA"/>
</dbReference>
<evidence type="ECO:0000256" key="9">
    <source>
        <dbReference type="SAM" id="SignalP"/>
    </source>
</evidence>
<dbReference type="CDD" id="cd19376">
    <property type="entry name" value="TGF_beta_GDF15"/>
    <property type="match status" value="1"/>
</dbReference>
<feature type="signal peptide" evidence="9">
    <location>
        <begin position="1"/>
        <end position="26"/>
    </location>
</feature>
<evidence type="ECO:0000256" key="7">
    <source>
        <dbReference type="ARBA" id="ARBA00023180"/>
    </source>
</evidence>
<accession>A0AA89BTV5</accession>
<dbReference type="SUPFAM" id="SSF57501">
    <property type="entry name" value="Cystine-knot cytokines"/>
    <property type="match status" value="1"/>
</dbReference>
<dbReference type="InterPro" id="IPR001111">
    <property type="entry name" value="TGF-b_propeptide"/>
</dbReference>
<keyword evidence="12" id="KW-1185">Reference proteome</keyword>
<evidence type="ECO:0000313" key="11">
    <source>
        <dbReference type="EMBL" id="KAK3090639.1"/>
    </source>
</evidence>
<dbReference type="SMART" id="SM00204">
    <property type="entry name" value="TGFB"/>
    <property type="match status" value="1"/>
</dbReference>
<evidence type="ECO:0000256" key="1">
    <source>
        <dbReference type="ARBA" id="ARBA00004613"/>
    </source>
</evidence>
<dbReference type="PANTHER" id="PTHR11848">
    <property type="entry name" value="TGF-BETA FAMILY"/>
    <property type="match status" value="1"/>
</dbReference>
<reference evidence="11" key="1">
    <citation type="submission" date="2019-08" db="EMBL/GenBank/DDBJ databases">
        <title>The improved chromosome-level genome for the pearl oyster Pinctada fucata martensii using PacBio sequencing and Hi-C.</title>
        <authorList>
            <person name="Zheng Z."/>
        </authorList>
    </citation>
    <scope>NUCLEOTIDE SEQUENCE</scope>
    <source>
        <strain evidence="11">ZZ-2019</strain>
        <tissue evidence="11">Adductor muscle</tissue>
    </source>
</reference>
<dbReference type="GO" id="GO:0005615">
    <property type="term" value="C:extracellular space"/>
    <property type="evidence" value="ECO:0007669"/>
    <property type="project" value="TreeGrafter"/>
</dbReference>
<gene>
    <name evidence="11" type="ORF">FSP39_013332</name>
</gene>
<dbReference type="Gene3D" id="2.60.120.970">
    <property type="match status" value="1"/>
</dbReference>
<dbReference type="GO" id="GO:0008083">
    <property type="term" value="F:growth factor activity"/>
    <property type="evidence" value="ECO:0007669"/>
    <property type="project" value="UniProtKB-KW"/>
</dbReference>
<evidence type="ECO:0000256" key="5">
    <source>
        <dbReference type="ARBA" id="ARBA00023030"/>
    </source>
</evidence>
<keyword evidence="7" id="KW-0325">Glycoprotein</keyword>
<name>A0AA89BTV5_PINIB</name>